<feature type="compositionally biased region" description="Polar residues" evidence="1">
    <location>
        <begin position="35"/>
        <end position="51"/>
    </location>
</feature>
<keyword evidence="3" id="KW-1185">Reference proteome</keyword>
<evidence type="ECO:0000313" key="2">
    <source>
        <dbReference type="EMBL" id="ORY16580.1"/>
    </source>
</evidence>
<evidence type="ECO:0000256" key="1">
    <source>
        <dbReference type="SAM" id="MobiDB-lite"/>
    </source>
</evidence>
<dbReference type="PANTHER" id="PTHR28527:SF1">
    <property type="entry name" value="SWI5-DEPENDENT RECOMBINATION DNA REPAIR PROTEIN 1"/>
    <property type="match status" value="1"/>
</dbReference>
<comment type="caution">
    <text evidence="2">The sequence shown here is derived from an EMBL/GenBank/DDBJ whole genome shotgun (WGS) entry which is preliminary data.</text>
</comment>
<organism evidence="2 3">
    <name type="scientific">Clohesyomyces aquaticus</name>
    <dbReference type="NCBI Taxonomy" id="1231657"/>
    <lineage>
        <taxon>Eukaryota</taxon>
        <taxon>Fungi</taxon>
        <taxon>Dikarya</taxon>
        <taxon>Ascomycota</taxon>
        <taxon>Pezizomycotina</taxon>
        <taxon>Dothideomycetes</taxon>
        <taxon>Pleosporomycetidae</taxon>
        <taxon>Pleosporales</taxon>
        <taxon>Lindgomycetaceae</taxon>
        <taxon>Clohesyomyces</taxon>
    </lineage>
</organism>
<sequence>MRANLDIHVKARLVCTAALRVHPRSGLWAYRHRPTLNTQPTLGNDSSTMPTPHTKRRRLNDASKTLHKPFKSPFRTPLKPSPQSDLPSSDDPLDPIAPETLTQPPPTKGKSVTSTVPTKPPHAITLLTTPKSTPKATPSRPTPTTTHQKTRTSPAITRELIALRADIQILSQAHTLATSSKDADLNVLAEKWRTASRAAAEELFAGTRDRVNRMGGVGAWREREREQKEWRRKWEAEDRDMEREREIQGKRENGDGEGEKEEFPEFDERDLEGGEGDGEEDAGGKDDDVSELSDGDARVLMCKQSFTMDMMLKTLNIDLKLIGYNKEGQRWDG</sequence>
<reference evidence="2 3" key="1">
    <citation type="submission" date="2016-07" db="EMBL/GenBank/DDBJ databases">
        <title>Pervasive Adenine N6-methylation of Active Genes in Fungi.</title>
        <authorList>
            <consortium name="DOE Joint Genome Institute"/>
            <person name="Mondo S.J."/>
            <person name="Dannebaum R.O."/>
            <person name="Kuo R.C."/>
            <person name="Labutti K."/>
            <person name="Haridas S."/>
            <person name="Kuo A."/>
            <person name="Salamov A."/>
            <person name="Ahrendt S.R."/>
            <person name="Lipzen A."/>
            <person name="Sullivan W."/>
            <person name="Andreopoulos W.B."/>
            <person name="Clum A."/>
            <person name="Lindquist E."/>
            <person name="Daum C."/>
            <person name="Ramamoorthy G.K."/>
            <person name="Gryganskyi A."/>
            <person name="Culley D."/>
            <person name="Magnuson J.K."/>
            <person name="James T.Y."/>
            <person name="O'Malley M.A."/>
            <person name="Stajich J.E."/>
            <person name="Spatafora J.W."/>
            <person name="Visel A."/>
            <person name="Grigoriev I.V."/>
        </authorList>
    </citation>
    <scope>NUCLEOTIDE SEQUENCE [LARGE SCALE GENOMIC DNA]</scope>
    <source>
        <strain evidence="2 3">CBS 115471</strain>
    </source>
</reference>
<feature type="region of interest" description="Disordered" evidence="1">
    <location>
        <begin position="221"/>
        <end position="296"/>
    </location>
</feature>
<feature type="region of interest" description="Disordered" evidence="1">
    <location>
        <begin position="35"/>
        <end position="153"/>
    </location>
</feature>
<dbReference type="GO" id="GO:0006310">
    <property type="term" value="P:DNA recombination"/>
    <property type="evidence" value="ECO:0007669"/>
    <property type="project" value="TreeGrafter"/>
</dbReference>
<dbReference type="AlphaFoldDB" id="A0A1Y2A2E1"/>
<gene>
    <name evidence="2" type="ORF">BCR34DRAFT_556863</name>
</gene>
<dbReference type="Proteomes" id="UP000193144">
    <property type="component" value="Unassembled WGS sequence"/>
</dbReference>
<proteinExistence type="predicted"/>
<feature type="compositionally biased region" description="Basic and acidic residues" evidence="1">
    <location>
        <begin position="221"/>
        <end position="254"/>
    </location>
</feature>
<dbReference type="STRING" id="1231657.A0A1Y2A2E1"/>
<dbReference type="PANTHER" id="PTHR28527">
    <property type="entry name" value="MATING-TYPE SWITCHING PROTEIN SWI2-RELATED"/>
    <property type="match status" value="1"/>
</dbReference>
<dbReference type="OrthoDB" id="27934at2759"/>
<dbReference type="Gene3D" id="6.10.140.1020">
    <property type="match status" value="1"/>
</dbReference>
<accession>A0A1Y2A2E1</accession>
<feature type="compositionally biased region" description="Low complexity" evidence="1">
    <location>
        <begin position="125"/>
        <end position="153"/>
    </location>
</feature>
<protein>
    <submittedName>
        <fullName evidence="2">Uncharacterized protein</fullName>
    </submittedName>
</protein>
<evidence type="ECO:0000313" key="3">
    <source>
        <dbReference type="Proteomes" id="UP000193144"/>
    </source>
</evidence>
<dbReference type="EMBL" id="MCFA01000017">
    <property type="protein sequence ID" value="ORY16580.1"/>
    <property type="molecule type" value="Genomic_DNA"/>
</dbReference>
<feature type="compositionally biased region" description="Low complexity" evidence="1">
    <location>
        <begin position="77"/>
        <end position="90"/>
    </location>
</feature>
<name>A0A1Y2A2E1_9PLEO</name>
<feature type="compositionally biased region" description="Acidic residues" evidence="1">
    <location>
        <begin position="255"/>
        <end position="281"/>
    </location>
</feature>